<evidence type="ECO:0000313" key="3">
    <source>
        <dbReference type="Proteomes" id="UP001209570"/>
    </source>
</evidence>
<evidence type="ECO:0000313" key="2">
    <source>
        <dbReference type="EMBL" id="KAJ0405764.1"/>
    </source>
</evidence>
<dbReference type="AlphaFoldDB" id="A0AAD5QD62"/>
<reference evidence="2" key="1">
    <citation type="submission" date="2021-12" db="EMBL/GenBank/DDBJ databases">
        <title>Prjna785345.</title>
        <authorList>
            <person name="Rujirawat T."/>
            <person name="Krajaejun T."/>
        </authorList>
    </citation>
    <scope>NUCLEOTIDE SEQUENCE</scope>
    <source>
        <strain evidence="2">Pi057C3</strain>
    </source>
</reference>
<protein>
    <submittedName>
        <fullName evidence="2">Uncharacterized protein</fullName>
    </submittedName>
</protein>
<proteinExistence type="predicted"/>
<gene>
    <name evidence="2" type="ORF">P43SY_003614</name>
</gene>
<feature type="region of interest" description="Disordered" evidence="1">
    <location>
        <begin position="455"/>
        <end position="484"/>
    </location>
</feature>
<dbReference type="EMBL" id="JAKCXM010000040">
    <property type="protein sequence ID" value="KAJ0405764.1"/>
    <property type="molecule type" value="Genomic_DNA"/>
</dbReference>
<sequence length="646" mass="72312">MVESPELDAVLRALCEDLELAVATPSHAREILDAMRRLVATFPAARRGLGRLLWQSPAVVQHALYDPGSAAATLRLLAALALDSPLNQRRIARHLAGVWLSQRPDTRRPEELFVLTLPSALRVQYQQWNRRRRELSGRRLPSGAAPQRDGVPAPCLCDDCLGADQLLATWLQHFRDLSKWAATADEKDERSPPRLSAREFLATVLCDSHELRRDVAGVQDDDAPVYYFVPKSQSQSHRIADTSMDPLQHVCAIALQRDESSVSGLGGCRRTSAREEAGDAPFEALERVELWAVEMEIAHCNGHDDTALAQEIPPETHPTEDPIVACILSFLEPTVELPGELWDVVRRRPCRHSESRRHEPLVTSNCTVRFVADLTQQQIEIECHPRERPGAAFEAAVARSDLLPTSPADDALALLLLDHETLRQLELRLCDHDDSEHAGVRRNVCLRRRLTETPARHEPVEKEPQETAVRQPRASQRGPMPGLDDASTRLLQALDQELARESELSASQVIETLVRAIRQCDARMTTLARAAPLSEAARSAARERCRGCRDLLVRASKRIRLCEGRSADARAIARKAVARVLQLSASIEPWERPDERVERLHLSRSAWCSGVPDAEFFVASAASARERKRVQQRLNRQLREQRHASA</sequence>
<name>A0AAD5QD62_PYTIN</name>
<accession>A0AAD5QD62</accession>
<dbReference type="Proteomes" id="UP001209570">
    <property type="component" value="Unassembled WGS sequence"/>
</dbReference>
<keyword evidence="3" id="KW-1185">Reference proteome</keyword>
<feature type="compositionally biased region" description="Basic and acidic residues" evidence="1">
    <location>
        <begin position="455"/>
        <end position="465"/>
    </location>
</feature>
<organism evidence="2 3">
    <name type="scientific">Pythium insidiosum</name>
    <name type="common">Pythiosis disease agent</name>
    <dbReference type="NCBI Taxonomy" id="114742"/>
    <lineage>
        <taxon>Eukaryota</taxon>
        <taxon>Sar</taxon>
        <taxon>Stramenopiles</taxon>
        <taxon>Oomycota</taxon>
        <taxon>Peronosporomycetes</taxon>
        <taxon>Pythiales</taxon>
        <taxon>Pythiaceae</taxon>
        <taxon>Pythium</taxon>
    </lineage>
</organism>
<evidence type="ECO:0000256" key="1">
    <source>
        <dbReference type="SAM" id="MobiDB-lite"/>
    </source>
</evidence>
<comment type="caution">
    <text evidence="2">The sequence shown here is derived from an EMBL/GenBank/DDBJ whole genome shotgun (WGS) entry which is preliminary data.</text>
</comment>